<organism evidence="11 12">
    <name type="scientific">Brevibacillus choshinensis</name>
    <dbReference type="NCBI Taxonomy" id="54911"/>
    <lineage>
        <taxon>Bacteria</taxon>
        <taxon>Bacillati</taxon>
        <taxon>Bacillota</taxon>
        <taxon>Bacilli</taxon>
        <taxon>Bacillales</taxon>
        <taxon>Paenibacillaceae</taxon>
        <taxon>Brevibacillus</taxon>
    </lineage>
</organism>
<keyword evidence="1" id="KW-0540">Nuclease</keyword>
<sequence length="952" mass="108555">MSQSILEQLNSLIQTNPLEKKVLLTDRFAVGNQWVEQLGRMNQGSVLNLHVQTPQTFILEQSRLTLFEQGLTYTTSEESFWIIHFLMHELARVEGAYLTASMLSFGIVRCFHTAIGEMRQAGLRADQLEPAASFENKQKGSYVQALLTRYERYLQEHAWVDDADLQRYVHPMRLPSMIIIEEQADLTPAQLAALDILTQSKLYFLREKGSPRMSVIGLPTEKASFFHALGPVAEVREMFRRMAEQRVSYDEVEIIASDYRTYAPIIHSFAMNASIPCTFSQGLPMIYSRVGRATVLYLDWLESGYPLDPMLRACKQGLFSIASKGKDRQSVIRMLECSGIGWGRERYSLLRAQQNQGNDEQENRVREMCFTFFERLFAVLPVDRDAWTMQDLVRGWLVFLETVPVRTVHDSQVKQRLKQWEKSLRNVELPAMKGADVIRFGRAVVEAIVVGTDGTPGAGKLHVSSLQDGGQTGRSNTYLIGMDESSWTGAASQDLVLLDEERARISPLLRTSEEKAAQHLGKRNRRLGMIHGACTYSFTSFRISDNQSCNPAYELLHVFRQSRELPDTTIEELLEQLGRPVGYVQSSNPVVLDEQESWMKRLISHTGQIYQGNQQVLAVYGHLANGEKAASARADLLVGEYEGVFLPDGIPDATSVSKLEMYARCPTQFFFHEVLRVRPKEVATFDRTKWLSHTQKGTLLHAIFHRYTAQTQEHGGAHDLVRLEIIMEEELARLRQEVPSPSTPIMQKECDEIRRDVEVFWAGEKKRKAVPRYLELAVHQQEEMFQVEMSEEFILPLQAYVDRVDEVEPGKYRIVDYKTGAPRKFKEQEYFSRGTQLQHAIYAIAVEQWLRKTGADPSAEVVESSYYFPTDKGQGQEVARKQNRREETAALVSRLTESIQRGIFPPTQEASICTSCQYEAACGKQAKAMKKKREAAMNQERLSPFLEVEDYA</sequence>
<evidence type="ECO:0000256" key="2">
    <source>
        <dbReference type="ARBA" id="ARBA00022741"/>
    </source>
</evidence>
<dbReference type="InterPro" id="IPR011604">
    <property type="entry name" value="PDDEXK-like_dom_sf"/>
</dbReference>
<dbReference type="Pfam" id="PF12705">
    <property type="entry name" value="PDDEXK_1"/>
    <property type="match status" value="1"/>
</dbReference>
<keyword evidence="3" id="KW-0227">DNA damage</keyword>
<reference evidence="11 12" key="1">
    <citation type="submission" date="2015-09" db="EMBL/GenBank/DDBJ databases">
        <title>Genome sequencing project for genomic taxonomy and phylogenomics of Bacillus-like bacteria.</title>
        <authorList>
            <person name="Liu B."/>
            <person name="Wang J."/>
            <person name="Zhu Y."/>
            <person name="Liu G."/>
            <person name="Chen Q."/>
            <person name="Chen Z."/>
            <person name="Lan J."/>
            <person name="Che J."/>
            <person name="Ge C."/>
            <person name="Shi H."/>
            <person name="Pan Z."/>
            <person name="Liu X."/>
        </authorList>
    </citation>
    <scope>NUCLEOTIDE SEQUENCE [LARGE SCALE GENOMIC DNA]</scope>
    <source>
        <strain evidence="11 12">DSM 8552</strain>
    </source>
</reference>
<evidence type="ECO:0000256" key="6">
    <source>
        <dbReference type="ARBA" id="ARBA00022839"/>
    </source>
</evidence>
<keyword evidence="7" id="KW-0067">ATP-binding</keyword>
<keyword evidence="4" id="KW-0378">Hydrolase</keyword>
<keyword evidence="8" id="KW-0238">DNA-binding</keyword>
<evidence type="ECO:0000256" key="3">
    <source>
        <dbReference type="ARBA" id="ARBA00022763"/>
    </source>
</evidence>
<evidence type="ECO:0000259" key="10">
    <source>
        <dbReference type="Pfam" id="PF12705"/>
    </source>
</evidence>
<dbReference type="InterPro" id="IPR011335">
    <property type="entry name" value="Restrct_endonuc-II-like"/>
</dbReference>
<protein>
    <recommendedName>
        <fullName evidence="10">PD-(D/E)XK endonuclease-like domain-containing protein</fullName>
    </recommendedName>
</protein>
<dbReference type="Gene3D" id="3.90.320.10">
    <property type="match status" value="1"/>
</dbReference>
<keyword evidence="9" id="KW-0234">DNA repair</keyword>
<dbReference type="EMBL" id="LJJB01000013">
    <property type="protein sequence ID" value="KQL43943.1"/>
    <property type="molecule type" value="Genomic_DNA"/>
</dbReference>
<dbReference type="SUPFAM" id="SSF52540">
    <property type="entry name" value="P-loop containing nucleoside triphosphate hydrolases"/>
    <property type="match status" value="1"/>
</dbReference>
<evidence type="ECO:0000256" key="8">
    <source>
        <dbReference type="ARBA" id="ARBA00023125"/>
    </source>
</evidence>
<dbReference type="RefSeq" id="WP_055746516.1">
    <property type="nucleotide sequence ID" value="NZ_LJJB01000013.1"/>
</dbReference>
<gene>
    <name evidence="11" type="ORF">AN963_21045</name>
</gene>
<feature type="domain" description="PD-(D/E)XK endonuclease-like" evidence="10">
    <location>
        <begin position="654"/>
        <end position="922"/>
    </location>
</feature>
<dbReference type="SUPFAM" id="SSF52980">
    <property type="entry name" value="Restriction endonuclease-like"/>
    <property type="match status" value="1"/>
</dbReference>
<dbReference type="Proteomes" id="UP000051063">
    <property type="component" value="Unassembled WGS sequence"/>
</dbReference>
<comment type="caution">
    <text evidence="11">The sequence shown here is derived from an EMBL/GenBank/DDBJ whole genome shotgun (WGS) entry which is preliminary data.</text>
</comment>
<accession>A0ABR5N0H4</accession>
<proteinExistence type="predicted"/>
<dbReference type="InterPro" id="IPR038726">
    <property type="entry name" value="PDDEXK_AddAB-type"/>
</dbReference>
<keyword evidence="12" id="KW-1185">Reference proteome</keyword>
<evidence type="ECO:0000313" key="12">
    <source>
        <dbReference type="Proteomes" id="UP000051063"/>
    </source>
</evidence>
<keyword evidence="2" id="KW-0547">Nucleotide-binding</keyword>
<keyword evidence="5" id="KW-0347">Helicase</keyword>
<evidence type="ECO:0000256" key="1">
    <source>
        <dbReference type="ARBA" id="ARBA00022722"/>
    </source>
</evidence>
<evidence type="ECO:0000256" key="9">
    <source>
        <dbReference type="ARBA" id="ARBA00023204"/>
    </source>
</evidence>
<evidence type="ECO:0000313" key="11">
    <source>
        <dbReference type="EMBL" id="KQL43943.1"/>
    </source>
</evidence>
<evidence type="ECO:0000256" key="7">
    <source>
        <dbReference type="ARBA" id="ARBA00022840"/>
    </source>
</evidence>
<keyword evidence="6" id="KW-0269">Exonuclease</keyword>
<evidence type="ECO:0000256" key="5">
    <source>
        <dbReference type="ARBA" id="ARBA00022806"/>
    </source>
</evidence>
<evidence type="ECO:0000256" key="4">
    <source>
        <dbReference type="ARBA" id="ARBA00022801"/>
    </source>
</evidence>
<dbReference type="InterPro" id="IPR027417">
    <property type="entry name" value="P-loop_NTPase"/>
</dbReference>
<name>A0ABR5N0H4_BRECH</name>